<dbReference type="AlphaFoldDB" id="A0A4Y2KD14"/>
<sequence>LSEEWVDFAESSGRGFGLGNVLG</sequence>
<evidence type="ECO:0000313" key="4">
    <source>
        <dbReference type="Proteomes" id="UP000499080"/>
    </source>
</evidence>
<evidence type="ECO:0000313" key="1">
    <source>
        <dbReference type="EMBL" id="GBN00100.1"/>
    </source>
</evidence>
<name>A0A4Y2KD14_ARAVE</name>
<dbReference type="EMBL" id="BGPR01271666">
    <property type="protein sequence ID" value="GBN00100.1"/>
    <property type="molecule type" value="Genomic_DNA"/>
</dbReference>
<reference evidence="2 4" key="1">
    <citation type="journal article" date="2019" name="Sci. Rep.">
        <title>Orb-weaving spider Araneus ventricosus genome elucidates the spidroin gene catalogue.</title>
        <authorList>
            <person name="Kono N."/>
            <person name="Nakamura H."/>
            <person name="Ohtoshi R."/>
            <person name="Moran D.A.P."/>
            <person name="Shinohara A."/>
            <person name="Yoshida Y."/>
            <person name="Fujiwara M."/>
            <person name="Mori M."/>
            <person name="Tomita M."/>
            <person name="Arakawa K."/>
        </authorList>
    </citation>
    <scope>NUCLEOTIDE SEQUENCE [LARGE SCALE GENOMIC DNA]</scope>
</reference>
<keyword evidence="4" id="KW-1185">Reference proteome</keyword>
<proteinExistence type="predicted"/>
<comment type="caution">
    <text evidence="2">The sequence shown here is derived from an EMBL/GenBank/DDBJ whole genome shotgun (WGS) entry which is preliminary data.</text>
</comment>
<dbReference type="EMBL" id="BGPR01271695">
    <property type="protein sequence ID" value="GBN00168.1"/>
    <property type="molecule type" value="Genomic_DNA"/>
</dbReference>
<dbReference type="Proteomes" id="UP000499080">
    <property type="component" value="Unassembled WGS sequence"/>
</dbReference>
<feature type="non-terminal residue" evidence="2">
    <location>
        <position position="1"/>
    </location>
</feature>
<dbReference type="EMBL" id="BGPR01271743">
    <property type="protein sequence ID" value="GBN00271.1"/>
    <property type="molecule type" value="Genomic_DNA"/>
</dbReference>
<gene>
    <name evidence="3" type="ORF">AVEN_207211_1</name>
    <name evidence="1" type="ORF">AVEN_262143_1</name>
    <name evidence="2" type="ORF">AVEN_61161_1</name>
</gene>
<protein>
    <submittedName>
        <fullName evidence="2">Uncharacterized protein</fullName>
    </submittedName>
</protein>
<evidence type="ECO:0000313" key="3">
    <source>
        <dbReference type="EMBL" id="GBN00271.1"/>
    </source>
</evidence>
<accession>A0A4Y2KD14</accession>
<evidence type="ECO:0000313" key="2">
    <source>
        <dbReference type="EMBL" id="GBN00168.1"/>
    </source>
</evidence>
<organism evidence="2 4">
    <name type="scientific">Araneus ventricosus</name>
    <name type="common">Orbweaver spider</name>
    <name type="synonym">Epeira ventricosa</name>
    <dbReference type="NCBI Taxonomy" id="182803"/>
    <lineage>
        <taxon>Eukaryota</taxon>
        <taxon>Metazoa</taxon>
        <taxon>Ecdysozoa</taxon>
        <taxon>Arthropoda</taxon>
        <taxon>Chelicerata</taxon>
        <taxon>Arachnida</taxon>
        <taxon>Araneae</taxon>
        <taxon>Araneomorphae</taxon>
        <taxon>Entelegynae</taxon>
        <taxon>Araneoidea</taxon>
        <taxon>Araneidae</taxon>
        <taxon>Araneus</taxon>
    </lineage>
</organism>